<sequence length="68" mass="7536">MKKIVSNLNPFILLLIPVMIALVMGINYQVEQAKEFAADNTIVHATSLFHKSVVVVKAVCAIAQQNIW</sequence>
<evidence type="ECO:0000313" key="2">
    <source>
        <dbReference type="EMBL" id="WCT12753.1"/>
    </source>
</evidence>
<proteinExistence type="predicted"/>
<accession>A0ABY7T8X5</accession>
<dbReference type="RefSeq" id="WP_273631014.1">
    <property type="nucleotide sequence ID" value="NZ_CP117167.1"/>
</dbReference>
<keyword evidence="1" id="KW-0472">Membrane</keyword>
<evidence type="ECO:0000256" key="1">
    <source>
        <dbReference type="SAM" id="Phobius"/>
    </source>
</evidence>
<protein>
    <submittedName>
        <fullName evidence="2">Uncharacterized protein</fullName>
    </submittedName>
</protein>
<gene>
    <name evidence="2" type="ORF">PQO05_02250</name>
</gene>
<feature type="transmembrane region" description="Helical" evidence="1">
    <location>
        <begin position="12"/>
        <end position="30"/>
    </location>
</feature>
<keyword evidence="1" id="KW-0812">Transmembrane</keyword>
<keyword evidence="3" id="KW-1185">Reference proteome</keyword>
<evidence type="ECO:0000313" key="3">
    <source>
        <dbReference type="Proteomes" id="UP001216139"/>
    </source>
</evidence>
<dbReference type="Proteomes" id="UP001216139">
    <property type="component" value="Chromosome"/>
</dbReference>
<reference evidence="2 3" key="1">
    <citation type="submission" date="2023-02" db="EMBL/GenBank/DDBJ databases">
        <title>Genome sequence of Mucilaginibacter jinjuensis strain KACC 16571.</title>
        <authorList>
            <person name="Kim S."/>
            <person name="Heo J."/>
            <person name="Kwon S.-W."/>
        </authorList>
    </citation>
    <scope>NUCLEOTIDE SEQUENCE [LARGE SCALE GENOMIC DNA]</scope>
    <source>
        <strain evidence="2 3">KACC 16571</strain>
    </source>
</reference>
<dbReference type="EMBL" id="CP117167">
    <property type="protein sequence ID" value="WCT12753.1"/>
    <property type="molecule type" value="Genomic_DNA"/>
</dbReference>
<name>A0ABY7T8X5_9SPHI</name>
<keyword evidence="1" id="KW-1133">Transmembrane helix</keyword>
<organism evidence="2 3">
    <name type="scientific">Mucilaginibacter jinjuensis</name>
    <dbReference type="NCBI Taxonomy" id="1176721"/>
    <lineage>
        <taxon>Bacteria</taxon>
        <taxon>Pseudomonadati</taxon>
        <taxon>Bacteroidota</taxon>
        <taxon>Sphingobacteriia</taxon>
        <taxon>Sphingobacteriales</taxon>
        <taxon>Sphingobacteriaceae</taxon>
        <taxon>Mucilaginibacter</taxon>
    </lineage>
</organism>